<accession>A0A7E4W3I7</accession>
<feature type="transmembrane region" description="Helical" evidence="5">
    <location>
        <begin position="407"/>
        <end position="424"/>
    </location>
</feature>
<sequence length="634" mass="70949">MSEEKIDSSVSKRETKTRRSLTEVVKNALFRRVPILEWLTNYDYANNLKHDVIAGLTVGVMVVPQSMAYATLAGVPPVYGLYASFFAPLIYTVFGTSKHISVGIFAVVSMMVGNVCLRYSTESLDDKISVNGTNNETVDDNLGFDHELIERLQCLTLVVGIMQLLMGFFRFDKFTDYLSDQMLSGFTVGSAVHVFMSQVNKALGVKYPRHKGLFMLFYIARDVWKSIYNANLHTVGLSVTSITYLMIAQLVLNPILNKFFPIPFELILVILTVIYSSYNDIFTNHGVRIVGFIPRGMPNMSVPNVSYIPDLILDSIGIAIVCYMFVISTGLIFAKKHKYTVDTNQEFFALSAMNLLGCFFPVYPAGASLSRSSVNEMRGVKTQVSNVVVSSLIFVVIVYAGKFLEPLPVCVLAAIVMTGLIGLFKQVGQLPILWKVSKWDFAIFVISCVTTVISNPLFGLMGSIAFCLVSLLIRRRRTLCSRKEKQSIVWTNANPDAITIEENDFLNTESGAVRYQMPNQLDFACAKGFVSSFDAFVDNHKLAEDGLEPRLTNNSIVLDCTDLHYIDFTGMEALHKVYDDCVKKDVNLFLTGLKSSERQKLEKFNQFVTQDALNNLIFNHFGVDDTTNNNEEDE</sequence>
<dbReference type="WBParaSite" id="Pan_g6567.t1">
    <property type="protein sequence ID" value="Pan_g6567.t1"/>
    <property type="gene ID" value="Pan_g6567"/>
</dbReference>
<dbReference type="Pfam" id="PF00916">
    <property type="entry name" value="Sulfate_transp"/>
    <property type="match status" value="1"/>
</dbReference>
<evidence type="ECO:0000256" key="5">
    <source>
        <dbReference type="SAM" id="Phobius"/>
    </source>
</evidence>
<keyword evidence="3 5" id="KW-1133">Transmembrane helix</keyword>
<feature type="transmembrane region" description="Helical" evidence="5">
    <location>
        <begin position="100"/>
        <end position="117"/>
    </location>
</feature>
<dbReference type="PANTHER" id="PTHR11814">
    <property type="entry name" value="SULFATE TRANSPORTER"/>
    <property type="match status" value="1"/>
</dbReference>
<name>A0A7E4W3I7_PANRE</name>
<dbReference type="CDD" id="cd07042">
    <property type="entry name" value="STAS_SulP_like_sulfate_transporter"/>
    <property type="match status" value="1"/>
</dbReference>
<feature type="transmembrane region" description="Helical" evidence="5">
    <location>
        <begin position="232"/>
        <end position="252"/>
    </location>
</feature>
<comment type="subcellular location">
    <subcellularLocation>
        <location evidence="1">Membrane</location>
        <topology evidence="1">Multi-pass membrane protein</topology>
    </subcellularLocation>
</comment>
<evidence type="ECO:0000256" key="3">
    <source>
        <dbReference type="ARBA" id="ARBA00022989"/>
    </source>
</evidence>
<proteinExistence type="predicted"/>
<evidence type="ECO:0000256" key="1">
    <source>
        <dbReference type="ARBA" id="ARBA00004141"/>
    </source>
</evidence>
<evidence type="ECO:0000256" key="2">
    <source>
        <dbReference type="ARBA" id="ARBA00022692"/>
    </source>
</evidence>
<dbReference type="PROSITE" id="PS50801">
    <property type="entry name" value="STAS"/>
    <property type="match status" value="1"/>
</dbReference>
<organism evidence="7 8">
    <name type="scientific">Panagrellus redivivus</name>
    <name type="common">Microworm</name>
    <dbReference type="NCBI Taxonomy" id="6233"/>
    <lineage>
        <taxon>Eukaryota</taxon>
        <taxon>Metazoa</taxon>
        <taxon>Ecdysozoa</taxon>
        <taxon>Nematoda</taxon>
        <taxon>Chromadorea</taxon>
        <taxon>Rhabditida</taxon>
        <taxon>Tylenchina</taxon>
        <taxon>Panagrolaimomorpha</taxon>
        <taxon>Panagrolaimoidea</taxon>
        <taxon>Panagrolaimidae</taxon>
        <taxon>Panagrellus</taxon>
    </lineage>
</organism>
<dbReference type="InterPro" id="IPR001902">
    <property type="entry name" value="SLC26A/SulP_fam"/>
</dbReference>
<dbReference type="InterPro" id="IPR018045">
    <property type="entry name" value="S04_transporter_CS"/>
</dbReference>
<keyword evidence="7" id="KW-1185">Reference proteome</keyword>
<keyword evidence="4 5" id="KW-0472">Membrane</keyword>
<dbReference type="Gene3D" id="3.30.750.24">
    <property type="entry name" value="STAS domain"/>
    <property type="match status" value="1"/>
</dbReference>
<feature type="transmembrane region" description="Helical" evidence="5">
    <location>
        <begin position="444"/>
        <end position="473"/>
    </location>
</feature>
<keyword evidence="2 5" id="KW-0812">Transmembrane</keyword>
<reference evidence="8" key="2">
    <citation type="submission" date="2020-10" db="UniProtKB">
        <authorList>
            <consortium name="WormBaseParasite"/>
        </authorList>
    </citation>
    <scope>IDENTIFICATION</scope>
</reference>
<reference evidence="7" key="1">
    <citation type="journal article" date="2013" name="Genetics">
        <title>The draft genome and transcriptome of Panagrellus redivivus are shaped by the harsh demands of a free-living lifestyle.</title>
        <authorList>
            <person name="Srinivasan J."/>
            <person name="Dillman A.R."/>
            <person name="Macchietto M.G."/>
            <person name="Heikkinen L."/>
            <person name="Lakso M."/>
            <person name="Fracchia K.M."/>
            <person name="Antoshechkin I."/>
            <person name="Mortazavi A."/>
            <person name="Wong G."/>
            <person name="Sternberg P.W."/>
        </authorList>
    </citation>
    <scope>NUCLEOTIDE SEQUENCE [LARGE SCALE GENOMIC DNA]</scope>
    <source>
        <strain evidence="7">MT8872</strain>
    </source>
</reference>
<dbReference type="PROSITE" id="PS01130">
    <property type="entry name" value="SLC26A"/>
    <property type="match status" value="1"/>
</dbReference>
<feature type="transmembrane region" description="Helical" evidence="5">
    <location>
        <begin position="311"/>
        <end position="334"/>
    </location>
</feature>
<dbReference type="InterPro" id="IPR011547">
    <property type="entry name" value="SLC26A/SulP_dom"/>
</dbReference>
<dbReference type="GO" id="GO:0016020">
    <property type="term" value="C:membrane"/>
    <property type="evidence" value="ECO:0007669"/>
    <property type="project" value="UniProtKB-SubCell"/>
</dbReference>
<dbReference type="NCBIfam" id="TIGR00815">
    <property type="entry name" value="sulP"/>
    <property type="match status" value="1"/>
</dbReference>
<dbReference type="AlphaFoldDB" id="A0A7E4W3I7"/>
<evidence type="ECO:0000256" key="4">
    <source>
        <dbReference type="ARBA" id="ARBA00023136"/>
    </source>
</evidence>
<dbReference type="Proteomes" id="UP000492821">
    <property type="component" value="Unassembled WGS sequence"/>
</dbReference>
<feature type="transmembrane region" description="Helical" evidence="5">
    <location>
        <begin position="259"/>
        <end position="278"/>
    </location>
</feature>
<dbReference type="InterPro" id="IPR002645">
    <property type="entry name" value="STAS_dom"/>
</dbReference>
<evidence type="ECO:0000313" key="7">
    <source>
        <dbReference type="Proteomes" id="UP000492821"/>
    </source>
</evidence>
<feature type="transmembrane region" description="Helical" evidence="5">
    <location>
        <begin position="383"/>
        <end position="400"/>
    </location>
</feature>
<feature type="transmembrane region" description="Helical" evidence="5">
    <location>
        <begin position="346"/>
        <end position="363"/>
    </location>
</feature>
<dbReference type="SUPFAM" id="SSF52091">
    <property type="entry name" value="SpoIIaa-like"/>
    <property type="match status" value="1"/>
</dbReference>
<feature type="domain" description="STAS" evidence="6">
    <location>
        <begin position="502"/>
        <end position="602"/>
    </location>
</feature>
<evidence type="ECO:0000259" key="6">
    <source>
        <dbReference type="PROSITE" id="PS50801"/>
    </source>
</evidence>
<dbReference type="Pfam" id="PF01740">
    <property type="entry name" value="STAS"/>
    <property type="match status" value="1"/>
</dbReference>
<protein>
    <submittedName>
        <fullName evidence="8">STAS domain-containing protein</fullName>
    </submittedName>
</protein>
<feature type="transmembrane region" description="Helical" evidence="5">
    <location>
        <begin position="152"/>
        <end position="171"/>
    </location>
</feature>
<dbReference type="GO" id="GO:0008271">
    <property type="term" value="F:secondary active sulfate transmembrane transporter activity"/>
    <property type="evidence" value="ECO:0007669"/>
    <property type="project" value="InterPro"/>
</dbReference>
<evidence type="ECO:0000313" key="8">
    <source>
        <dbReference type="WBParaSite" id="Pan_g6567.t1"/>
    </source>
</evidence>
<dbReference type="InterPro" id="IPR036513">
    <property type="entry name" value="STAS_dom_sf"/>
</dbReference>